<sequence length="404" mass="45106">MEIQHQLHYPLYSKDTSDSIYSHYTYNSIQTSLQNSINGMPVNSIPEYSSNLNNTNIKCETSGAIKRRHPNDEQLEDVRGIVDVPRQNHSFLCSNIVPTDYTAILPTLNHTPSTLSSPPSDYNSSSEGNNCQLCFGCSTQLNCQYMLLVDGNHWHPGCLKCAICTTSLDHSDNCFVRDKVIHCSSCYNSHVFPQCTSCARTITSSDWVRKAKSLTYHLACFSCAQCKRQLSTGEEYCVQDNKLLCKQHYTELNEGESSQSKSKSKRVRTTFSEEQIGILQTHFDIDSNPDGGDLERMSVLTGLSKRVVQVYFQNSRARSKKNSAIGKGRCSSDNNDDLSLNSARSMLSQTISSESGRSSPGSICSPKSLQDYNMDTSGPILNSVQRMIDNCHNIGVYHNQSNHH</sequence>
<accession>A0AC35THR1</accession>
<dbReference type="WBParaSite" id="RSKR_0000065300.1">
    <property type="protein sequence ID" value="RSKR_0000065300.1"/>
    <property type="gene ID" value="RSKR_0000065300"/>
</dbReference>
<name>A0AC35THR1_9BILA</name>
<dbReference type="Proteomes" id="UP000095286">
    <property type="component" value="Unplaced"/>
</dbReference>
<reference evidence="2" key="1">
    <citation type="submission" date="2016-11" db="UniProtKB">
        <authorList>
            <consortium name="WormBaseParasite"/>
        </authorList>
    </citation>
    <scope>IDENTIFICATION</scope>
    <source>
        <strain evidence="2">KR3021</strain>
    </source>
</reference>
<proteinExistence type="predicted"/>
<evidence type="ECO:0000313" key="1">
    <source>
        <dbReference type="Proteomes" id="UP000095286"/>
    </source>
</evidence>
<evidence type="ECO:0000313" key="2">
    <source>
        <dbReference type="WBParaSite" id="RSKR_0000065300.1"/>
    </source>
</evidence>
<organism evidence="1 2">
    <name type="scientific">Rhabditophanes sp. KR3021</name>
    <dbReference type="NCBI Taxonomy" id="114890"/>
    <lineage>
        <taxon>Eukaryota</taxon>
        <taxon>Metazoa</taxon>
        <taxon>Ecdysozoa</taxon>
        <taxon>Nematoda</taxon>
        <taxon>Chromadorea</taxon>
        <taxon>Rhabditida</taxon>
        <taxon>Tylenchina</taxon>
        <taxon>Panagrolaimomorpha</taxon>
        <taxon>Strongyloidoidea</taxon>
        <taxon>Alloionematidae</taxon>
        <taxon>Rhabditophanes</taxon>
    </lineage>
</organism>
<protein>
    <submittedName>
        <fullName evidence="2">Homeobox domain-containing protein</fullName>
    </submittedName>
</protein>